<keyword evidence="5 8" id="KW-1133">Transmembrane helix</keyword>
<dbReference type="Pfam" id="PF00085">
    <property type="entry name" value="Thioredoxin"/>
    <property type="match status" value="1"/>
</dbReference>
<dbReference type="GO" id="GO:0015035">
    <property type="term" value="F:protein-disulfide reductase activity"/>
    <property type="evidence" value="ECO:0007669"/>
    <property type="project" value="TreeGrafter"/>
</dbReference>
<keyword evidence="6 8" id="KW-0472">Membrane</keyword>
<dbReference type="InterPro" id="IPR035671">
    <property type="entry name" value="DsbD_gamma"/>
</dbReference>
<dbReference type="Proteomes" id="UP000290657">
    <property type="component" value="Unassembled WGS sequence"/>
</dbReference>
<evidence type="ECO:0000256" key="7">
    <source>
        <dbReference type="ARBA" id="ARBA00023284"/>
    </source>
</evidence>
<organism evidence="10 11">
    <name type="scientific">Candidatus Marinarcus aquaticus</name>
    <dbReference type="NCBI Taxonomy" id="2044504"/>
    <lineage>
        <taxon>Bacteria</taxon>
        <taxon>Pseudomonadati</taxon>
        <taxon>Campylobacterota</taxon>
        <taxon>Epsilonproteobacteria</taxon>
        <taxon>Campylobacterales</taxon>
        <taxon>Arcobacteraceae</taxon>
        <taxon>Candidatus Marinarcus</taxon>
    </lineage>
</organism>
<feature type="transmembrane region" description="Helical" evidence="8">
    <location>
        <begin position="326"/>
        <end position="352"/>
    </location>
</feature>
<feature type="transmembrane region" description="Helical" evidence="8">
    <location>
        <begin position="388"/>
        <end position="405"/>
    </location>
</feature>
<dbReference type="PANTHER" id="PTHR32234:SF0">
    <property type="entry name" value="THIOL:DISULFIDE INTERCHANGE PROTEIN DSBD"/>
    <property type="match status" value="1"/>
</dbReference>
<evidence type="ECO:0000256" key="4">
    <source>
        <dbReference type="ARBA" id="ARBA00022748"/>
    </source>
</evidence>
<dbReference type="PANTHER" id="PTHR32234">
    <property type="entry name" value="THIOL:DISULFIDE INTERCHANGE PROTEIN DSBD"/>
    <property type="match status" value="1"/>
</dbReference>
<protein>
    <submittedName>
        <fullName evidence="10">Thiol:disulfide interchange protein</fullName>
    </submittedName>
</protein>
<dbReference type="CDD" id="cd02953">
    <property type="entry name" value="DsbDgamma"/>
    <property type="match status" value="1"/>
</dbReference>
<evidence type="ECO:0000256" key="6">
    <source>
        <dbReference type="ARBA" id="ARBA00023136"/>
    </source>
</evidence>
<dbReference type="PROSITE" id="PS00194">
    <property type="entry name" value="THIOREDOXIN_1"/>
    <property type="match status" value="1"/>
</dbReference>
<evidence type="ECO:0000256" key="3">
    <source>
        <dbReference type="ARBA" id="ARBA00022692"/>
    </source>
</evidence>
<comment type="subcellular location">
    <subcellularLocation>
        <location evidence="1">Cell membrane</location>
        <topology evidence="1">Multi-pass membrane protein</topology>
    </subcellularLocation>
</comment>
<dbReference type="InterPro" id="IPR003834">
    <property type="entry name" value="Cyt_c_assmbl_TM_dom"/>
</dbReference>
<name>A0A4Q0XM89_9BACT</name>
<feature type="transmembrane region" description="Helical" evidence="8">
    <location>
        <begin position="290"/>
        <end position="320"/>
    </location>
</feature>
<dbReference type="InterPro" id="IPR017937">
    <property type="entry name" value="Thioredoxin_CS"/>
</dbReference>
<dbReference type="Gene3D" id="3.40.30.10">
    <property type="entry name" value="Glutaredoxin"/>
    <property type="match status" value="1"/>
</dbReference>
<keyword evidence="3 8" id="KW-0812">Transmembrane</keyword>
<dbReference type="RefSeq" id="WP_128997211.1">
    <property type="nucleotide sequence ID" value="NZ_PDKN01000012.1"/>
</dbReference>
<keyword evidence="4" id="KW-0201">Cytochrome c-type biogenesis</keyword>
<proteinExistence type="predicted"/>
<dbReference type="GO" id="GO:0005886">
    <property type="term" value="C:plasma membrane"/>
    <property type="evidence" value="ECO:0007669"/>
    <property type="project" value="UniProtKB-SubCell"/>
</dbReference>
<dbReference type="OrthoDB" id="9811036at2"/>
<evidence type="ECO:0000313" key="10">
    <source>
        <dbReference type="EMBL" id="RXJ53784.1"/>
    </source>
</evidence>
<dbReference type="SUPFAM" id="SSF74863">
    <property type="entry name" value="Thiol:disulfide interchange protein DsbD, N-terminal domain (DsbD-alpha)"/>
    <property type="match status" value="1"/>
</dbReference>
<dbReference type="Gene3D" id="2.60.40.1250">
    <property type="entry name" value="Thiol:disulfide interchange protein DsbD, N-terminal domain"/>
    <property type="match status" value="1"/>
</dbReference>
<feature type="transmembrane region" description="Helical" evidence="8">
    <location>
        <begin position="165"/>
        <end position="198"/>
    </location>
</feature>
<dbReference type="Pfam" id="PF02683">
    <property type="entry name" value="DsbD_TM"/>
    <property type="match status" value="1"/>
</dbReference>
<dbReference type="PROSITE" id="PS51352">
    <property type="entry name" value="THIOREDOXIN_2"/>
    <property type="match status" value="1"/>
</dbReference>
<keyword evidence="7" id="KW-0676">Redox-active center</keyword>
<evidence type="ECO:0000256" key="1">
    <source>
        <dbReference type="ARBA" id="ARBA00004651"/>
    </source>
</evidence>
<keyword evidence="2" id="KW-1003">Cell membrane</keyword>
<comment type="caution">
    <text evidence="10">The sequence shown here is derived from an EMBL/GenBank/DDBJ whole genome shotgun (WGS) entry which is preliminary data.</text>
</comment>
<evidence type="ECO:0000256" key="8">
    <source>
        <dbReference type="SAM" id="Phobius"/>
    </source>
</evidence>
<sequence length="574" mass="63888">MRKILFLLVTVIYAWSFQNDFLEPDEAFKPTITQTKEAIVFDILLGKDIYLYHDKLKVKLTQPIQKEITVQAVIPQSVTYDGFDVVFNPVQINVPLSVIEQYANTNQFEIEFFYQGCSKAGLCYAPMSLKKVFGTSSDTVKNPKSASQNLNETDIITNTLKDENFIIVLLTFFGFGVLLSLTPCVFPMIPILSSIIVAEGNKNGMSAKKGFLLSLVYVLAMSLAYTIAGVLAGLFGSNLQVLLQNPYVLVVFALIFVALAFSMFGFYRIEPPKWLQTRIYKTTDGQKGHGVVGIAVMGFLSALIVGPCVAPPLAGALVYIGQTGDALLGAAALFVLSLGMGMPLLALGVGAGKYMPKPGKWMDTVSKLFGILMLAIAVWMLDRVFSEYVIYLWAALLIGTGYYLLQYRHFLARTLMTMILIYGVLTFIGAISGATNVLKPLEKLTLSTNALQQATTQELQWNYVKNIAQLEQAIANSNKPVMLDFWAQWCVACKEFEEITFKDERVIEKLKKFTLLKADVTANSVEDKQLQQRFKLFGPPALIFWNKNGQEINESKIIGYKNPEDFLTIINKSF</sequence>
<evidence type="ECO:0000256" key="2">
    <source>
        <dbReference type="ARBA" id="ARBA00022475"/>
    </source>
</evidence>
<dbReference type="AlphaFoldDB" id="A0A4Q0XM89"/>
<dbReference type="SUPFAM" id="SSF52833">
    <property type="entry name" value="Thioredoxin-like"/>
    <property type="match status" value="1"/>
</dbReference>
<feature type="transmembrane region" description="Helical" evidence="8">
    <location>
        <begin position="417"/>
        <end position="438"/>
    </location>
</feature>
<dbReference type="InterPro" id="IPR036929">
    <property type="entry name" value="DsbDN_sf"/>
</dbReference>
<evidence type="ECO:0000259" key="9">
    <source>
        <dbReference type="PROSITE" id="PS51352"/>
    </source>
</evidence>
<keyword evidence="11" id="KW-1185">Reference proteome</keyword>
<dbReference type="Pfam" id="PF11412">
    <property type="entry name" value="DsbD_N"/>
    <property type="match status" value="1"/>
</dbReference>
<dbReference type="InterPro" id="IPR028250">
    <property type="entry name" value="DsbDN"/>
</dbReference>
<dbReference type="EMBL" id="PDKN01000012">
    <property type="protein sequence ID" value="RXJ53784.1"/>
    <property type="molecule type" value="Genomic_DNA"/>
</dbReference>
<evidence type="ECO:0000313" key="11">
    <source>
        <dbReference type="Proteomes" id="UP000290657"/>
    </source>
</evidence>
<gene>
    <name evidence="10" type="ORF">CRV04_12575</name>
</gene>
<feature type="transmembrane region" description="Helical" evidence="8">
    <location>
        <begin position="364"/>
        <end position="382"/>
    </location>
</feature>
<dbReference type="GO" id="GO:0017004">
    <property type="term" value="P:cytochrome complex assembly"/>
    <property type="evidence" value="ECO:0007669"/>
    <property type="project" value="UniProtKB-KW"/>
</dbReference>
<feature type="transmembrane region" description="Helical" evidence="8">
    <location>
        <begin position="247"/>
        <end position="269"/>
    </location>
</feature>
<accession>A0A4Q0XM89</accession>
<evidence type="ECO:0000256" key="5">
    <source>
        <dbReference type="ARBA" id="ARBA00022989"/>
    </source>
</evidence>
<feature type="transmembrane region" description="Helical" evidence="8">
    <location>
        <begin position="210"/>
        <end position="235"/>
    </location>
</feature>
<dbReference type="InterPro" id="IPR036249">
    <property type="entry name" value="Thioredoxin-like_sf"/>
</dbReference>
<dbReference type="NCBIfam" id="NF001419">
    <property type="entry name" value="PRK00293.1"/>
    <property type="match status" value="1"/>
</dbReference>
<reference evidence="10 11" key="1">
    <citation type="submission" date="2017-10" db="EMBL/GenBank/DDBJ databases">
        <title>Genomics of the genus Arcobacter.</title>
        <authorList>
            <person name="Perez-Cataluna A."/>
            <person name="Figueras M.J."/>
        </authorList>
    </citation>
    <scope>NUCLEOTIDE SEQUENCE [LARGE SCALE GENOMIC DNA]</scope>
    <source>
        <strain evidence="10 11">CECT 8987</strain>
    </source>
</reference>
<dbReference type="InterPro" id="IPR013766">
    <property type="entry name" value="Thioredoxin_domain"/>
</dbReference>
<dbReference type="GO" id="GO:0045454">
    <property type="term" value="P:cell redox homeostasis"/>
    <property type="evidence" value="ECO:0007669"/>
    <property type="project" value="TreeGrafter"/>
</dbReference>
<feature type="domain" description="Thioredoxin" evidence="9">
    <location>
        <begin position="440"/>
        <end position="574"/>
    </location>
</feature>